<feature type="signal peptide" evidence="13">
    <location>
        <begin position="1"/>
        <end position="16"/>
    </location>
</feature>
<dbReference type="SUPFAM" id="SSF55486">
    <property type="entry name" value="Metalloproteases ('zincins'), catalytic domain"/>
    <property type="match status" value="1"/>
</dbReference>
<evidence type="ECO:0000256" key="7">
    <source>
        <dbReference type="PIRSR" id="PIRSR601548-11"/>
    </source>
</evidence>
<evidence type="ECO:0000256" key="11">
    <source>
        <dbReference type="PIRSR" id="PIRSR601548-8"/>
    </source>
</evidence>
<evidence type="ECO:0000313" key="15">
    <source>
        <dbReference type="Proteomes" id="UP001211065"/>
    </source>
</evidence>
<evidence type="ECO:0000256" key="5">
    <source>
        <dbReference type="PIRSR" id="PIRSR601548-1"/>
    </source>
</evidence>
<gene>
    <name evidence="14" type="ORF">HK099_000598</name>
</gene>
<keyword evidence="9 12" id="KW-0862">Zinc</keyword>
<keyword evidence="2 13" id="KW-0732">Signal</keyword>
<feature type="binding site" evidence="9">
    <location>
        <position position="325"/>
    </location>
    <ligand>
        <name>Zn(2+)</name>
        <dbReference type="ChEBI" id="CHEBI:29105"/>
        <label>1</label>
        <note>catalytic</note>
    </ligand>
</feature>
<keyword evidence="12" id="KW-0482">Metalloprotease</keyword>
<keyword evidence="4 6" id="KW-0325">Glycoprotein</keyword>
<dbReference type="GO" id="GO:0004180">
    <property type="term" value="F:carboxypeptidase activity"/>
    <property type="evidence" value="ECO:0007669"/>
    <property type="project" value="UniProtKB-KW"/>
</dbReference>
<evidence type="ECO:0000256" key="9">
    <source>
        <dbReference type="PIRSR" id="PIRSR601548-3"/>
    </source>
</evidence>
<feature type="glycosylation site" description="N-linked (GlcNAc...) asparagine" evidence="6">
    <location>
        <position position="64"/>
    </location>
</feature>
<evidence type="ECO:0000256" key="6">
    <source>
        <dbReference type="PIRSR" id="PIRSR601548-10"/>
    </source>
</evidence>
<dbReference type="PANTHER" id="PTHR10514:SF27">
    <property type="entry name" value="ANGIOTENSIN-CONVERTING ENZYME"/>
    <property type="match status" value="1"/>
</dbReference>
<sequence length="561" mass="64268">MKHFYILSGILIAVSAYTKQIPFLNAQTSERKFPDARSFLNHVNKVFSDSEFEINQASWNYNTNITEHNQKVSTDIEIKANEVLLKIIEEAKQYEGETEDEKRQLLLISLKSGTPSSREDQRRLSELQAKMTEIYSTAKVDGHTLEPDLTETLATSRDYDTLLKAYIGFRDATGPKIKPMYEEFIKLMNVGAKENNFDDAGALWRAGYDMGDLDFVTMMEKVWQQVLPLYEQIHCYTKYKLSEKYEKVDENKEFIPAHLLGNMWSQDFSNIYSDILIPFPDVTPVEITPELVKQKLLSAWDFGNNDLRIKMCTAVTGEELLTIHHEQGHLYYDHYYSNQPSLYRESAADFFHEAIGDTMVLSVVVPEHLQEIGLLKGKLEKSLKQTINAQMAVALSKIAVLPWAYMVDLYRWKLFAGVVTKENYQSEWENLMKKYQGIERPIPGVSTDFDAGAKYHVPANTPYVRYFGAAVIQFQFHESLCKVAGHTGPLHECSIYKNLEAGNNFKNLLSLGRSKTWQEAVNIGTNGQYDTLDGQSLIKYFAPLMDWLKEENKGKTCGWGD</sequence>
<feature type="binding site" evidence="11">
    <location>
        <position position="325"/>
    </location>
    <ligand>
        <name>Zn(2+)</name>
        <dbReference type="ChEBI" id="CHEBI:29105"/>
        <label>2</label>
        <note>catalytic</note>
    </ligand>
</feature>
<keyword evidence="12" id="KW-0121">Carboxypeptidase</keyword>
<keyword evidence="15" id="KW-1185">Reference proteome</keyword>
<evidence type="ECO:0000256" key="4">
    <source>
        <dbReference type="ARBA" id="ARBA00023180"/>
    </source>
</evidence>
<dbReference type="Gene3D" id="1.10.1370.30">
    <property type="match status" value="1"/>
</dbReference>
<comment type="similarity">
    <text evidence="1 12">Belongs to the peptidase M2 family.</text>
</comment>
<dbReference type="Proteomes" id="UP001211065">
    <property type="component" value="Unassembled WGS sequence"/>
</dbReference>
<keyword evidence="12" id="KW-0378">Hydrolase</keyword>
<dbReference type="PANTHER" id="PTHR10514">
    <property type="entry name" value="ANGIOTENSIN-CONVERTING ENZYME"/>
    <property type="match status" value="1"/>
</dbReference>
<keyword evidence="12" id="KW-0645">Protease</keyword>
<feature type="binding site" evidence="8">
    <location>
        <position position="208"/>
    </location>
    <ligand>
        <name>chloride</name>
        <dbReference type="ChEBI" id="CHEBI:17996"/>
        <label>1</label>
    </ligand>
</feature>
<comment type="caution">
    <text evidence="14">The sequence shown here is derived from an EMBL/GenBank/DDBJ whole genome shotgun (WGS) entry which is preliminary data.</text>
</comment>
<feature type="binding site" evidence="9">
    <location>
        <position position="353"/>
    </location>
    <ligand>
        <name>Zn(2+)</name>
        <dbReference type="ChEBI" id="CHEBI:29105"/>
        <label>1</label>
        <note>catalytic</note>
    </ligand>
</feature>
<dbReference type="EMBL" id="JADGJW010000114">
    <property type="protein sequence ID" value="KAJ3223878.1"/>
    <property type="molecule type" value="Genomic_DNA"/>
</dbReference>
<evidence type="ECO:0000256" key="1">
    <source>
        <dbReference type="ARBA" id="ARBA00008139"/>
    </source>
</evidence>
<keyword evidence="9 12" id="KW-0479">Metal-binding</keyword>
<dbReference type="GO" id="GO:0008237">
    <property type="term" value="F:metallopeptidase activity"/>
    <property type="evidence" value="ECO:0007669"/>
    <property type="project" value="UniProtKB-KW"/>
</dbReference>
<dbReference type="CDD" id="cd06461">
    <property type="entry name" value="M2_ACE"/>
    <property type="match status" value="1"/>
</dbReference>
<dbReference type="GO" id="GO:0016020">
    <property type="term" value="C:membrane"/>
    <property type="evidence" value="ECO:0007669"/>
    <property type="project" value="InterPro"/>
</dbReference>
<feature type="binding site" evidence="11">
    <location>
        <position position="353"/>
    </location>
    <ligand>
        <name>Zn(2+)</name>
        <dbReference type="ChEBI" id="CHEBI:29105"/>
        <label>2</label>
        <note>catalytic</note>
    </ligand>
</feature>
<feature type="non-terminal residue" evidence="14">
    <location>
        <position position="561"/>
    </location>
</feature>
<feature type="disulfide bond" evidence="10">
    <location>
        <begin position="481"/>
        <end position="493"/>
    </location>
</feature>
<evidence type="ECO:0000256" key="3">
    <source>
        <dbReference type="ARBA" id="ARBA00023157"/>
    </source>
</evidence>
<dbReference type="EC" id="3.4.-.-" evidence="12"/>
<evidence type="ECO:0000256" key="10">
    <source>
        <dbReference type="PIRSR" id="PIRSR601548-4"/>
    </source>
</evidence>
<dbReference type="PRINTS" id="PR00791">
    <property type="entry name" value="PEPDIPTASEA"/>
</dbReference>
<dbReference type="AlphaFoldDB" id="A0AAD5U4C7"/>
<accession>A0AAD5U4C7</accession>
<feature type="active site" description="Proton acceptor 2" evidence="7">
    <location>
        <position position="326"/>
    </location>
</feature>
<feature type="binding site" evidence="8">
    <location>
        <position position="465"/>
    </location>
    <ligand>
        <name>chloride</name>
        <dbReference type="ChEBI" id="CHEBI:17996"/>
        <label>1</label>
    </ligand>
</feature>
<dbReference type="Pfam" id="PF01401">
    <property type="entry name" value="Peptidase_M2"/>
    <property type="match status" value="2"/>
</dbReference>
<dbReference type="PROSITE" id="PS52011">
    <property type="entry name" value="PEPTIDASE_M2"/>
    <property type="match status" value="1"/>
</dbReference>
<dbReference type="InterPro" id="IPR001548">
    <property type="entry name" value="Peptidase_M2"/>
</dbReference>
<evidence type="ECO:0000256" key="8">
    <source>
        <dbReference type="PIRSR" id="PIRSR601548-2"/>
    </source>
</evidence>
<organism evidence="14 15">
    <name type="scientific">Clydaea vesicula</name>
    <dbReference type="NCBI Taxonomy" id="447962"/>
    <lineage>
        <taxon>Eukaryota</taxon>
        <taxon>Fungi</taxon>
        <taxon>Fungi incertae sedis</taxon>
        <taxon>Chytridiomycota</taxon>
        <taxon>Chytridiomycota incertae sedis</taxon>
        <taxon>Chytridiomycetes</taxon>
        <taxon>Lobulomycetales</taxon>
        <taxon>Lobulomycetaceae</taxon>
        <taxon>Clydaea</taxon>
    </lineage>
</organism>
<feature type="chain" id="PRO_5042129576" description="Angiotensin-converting enzyme" evidence="13">
    <location>
        <begin position="17"/>
        <end position="561"/>
    </location>
</feature>
<dbReference type="GO" id="GO:0006508">
    <property type="term" value="P:proteolysis"/>
    <property type="evidence" value="ECO:0007669"/>
    <property type="project" value="UniProtKB-KW"/>
</dbReference>
<evidence type="ECO:0000313" key="14">
    <source>
        <dbReference type="EMBL" id="KAJ3223878.1"/>
    </source>
</evidence>
<evidence type="ECO:0000256" key="12">
    <source>
        <dbReference type="RuleBase" id="RU361144"/>
    </source>
</evidence>
<name>A0AAD5U4C7_9FUNG</name>
<protein>
    <recommendedName>
        <fullName evidence="12">Angiotensin-converting enzyme</fullName>
        <ecNumber evidence="12">3.4.-.-</ecNumber>
    </recommendedName>
</protein>
<dbReference type="GO" id="GO:0046872">
    <property type="term" value="F:metal ion binding"/>
    <property type="evidence" value="ECO:0007669"/>
    <property type="project" value="UniProtKB-KW"/>
</dbReference>
<feature type="binding site" evidence="9">
    <location>
        <position position="329"/>
    </location>
    <ligand>
        <name>Zn(2+)</name>
        <dbReference type="ChEBI" id="CHEBI:29105"/>
        <label>1</label>
        <note>catalytic</note>
    </ligand>
</feature>
<feature type="binding site" evidence="11">
    <location>
        <position position="329"/>
    </location>
    <ligand>
        <name>Zn(2+)</name>
        <dbReference type="ChEBI" id="CHEBI:29105"/>
        <label>2</label>
        <note>catalytic</note>
    </ligand>
</feature>
<evidence type="ECO:0000256" key="2">
    <source>
        <dbReference type="ARBA" id="ARBA00022729"/>
    </source>
</evidence>
<reference evidence="14" key="1">
    <citation type="submission" date="2020-05" db="EMBL/GenBank/DDBJ databases">
        <title>Phylogenomic resolution of chytrid fungi.</title>
        <authorList>
            <person name="Stajich J.E."/>
            <person name="Amses K."/>
            <person name="Simmons R."/>
            <person name="Seto K."/>
            <person name="Myers J."/>
            <person name="Bonds A."/>
            <person name="Quandt C.A."/>
            <person name="Barry K."/>
            <person name="Liu P."/>
            <person name="Grigoriev I."/>
            <person name="Longcore J.E."/>
            <person name="James T.Y."/>
        </authorList>
    </citation>
    <scope>NUCLEOTIDE SEQUENCE</scope>
    <source>
        <strain evidence="14">JEL0476</strain>
    </source>
</reference>
<feature type="active site" description="Proton donor 2" evidence="7">
    <location>
        <position position="456"/>
    </location>
</feature>
<dbReference type="GO" id="GO:0008241">
    <property type="term" value="F:peptidyl-dipeptidase activity"/>
    <property type="evidence" value="ECO:0007669"/>
    <property type="project" value="InterPro"/>
</dbReference>
<feature type="active site" description="Proton acceptor 1" evidence="5">
    <location>
        <position position="326"/>
    </location>
</feature>
<keyword evidence="3 10" id="KW-1015">Disulfide bond</keyword>
<evidence type="ECO:0000256" key="13">
    <source>
        <dbReference type="SAM" id="SignalP"/>
    </source>
</evidence>
<feature type="active site" description="Proton donor 1" evidence="5">
    <location>
        <position position="456"/>
    </location>
</feature>
<comment type="cofactor">
    <cofactor evidence="12">
        <name>Zn(2+)</name>
        <dbReference type="ChEBI" id="CHEBI:29105"/>
    </cofactor>
    <text evidence="12">Binds 2 Zn(2+) ions per subunit.</text>
</comment>
<proteinExistence type="inferred from homology"/>